<proteinExistence type="predicted"/>
<protein>
    <submittedName>
        <fullName evidence="1">17217_t:CDS:1</fullName>
    </submittedName>
</protein>
<gene>
    <name evidence="1" type="ORF">DERYTH_LOCUS23847</name>
</gene>
<comment type="caution">
    <text evidence="1">The sequence shown here is derived from an EMBL/GenBank/DDBJ whole genome shotgun (WGS) entry which is preliminary data.</text>
</comment>
<dbReference type="Proteomes" id="UP000789405">
    <property type="component" value="Unassembled WGS sequence"/>
</dbReference>
<feature type="non-terminal residue" evidence="1">
    <location>
        <position position="63"/>
    </location>
</feature>
<evidence type="ECO:0000313" key="1">
    <source>
        <dbReference type="EMBL" id="CAG8803232.1"/>
    </source>
</evidence>
<feature type="non-terminal residue" evidence="1">
    <location>
        <position position="1"/>
    </location>
</feature>
<sequence length="63" mass="7396">RVILEVKEVWESLKMIVYGIADWEEVCNVNLTDEFPLSSLTSVKFFPYFCKTHQDVINIQLTD</sequence>
<dbReference type="AlphaFoldDB" id="A0A9N9JYG5"/>
<keyword evidence="2" id="KW-1185">Reference proteome</keyword>
<dbReference type="EMBL" id="CAJVPY010037732">
    <property type="protein sequence ID" value="CAG8803232.1"/>
    <property type="molecule type" value="Genomic_DNA"/>
</dbReference>
<reference evidence="1" key="1">
    <citation type="submission" date="2021-06" db="EMBL/GenBank/DDBJ databases">
        <authorList>
            <person name="Kallberg Y."/>
            <person name="Tangrot J."/>
            <person name="Rosling A."/>
        </authorList>
    </citation>
    <scope>NUCLEOTIDE SEQUENCE</scope>
    <source>
        <strain evidence="1">MA453B</strain>
    </source>
</reference>
<name>A0A9N9JYG5_9GLOM</name>
<evidence type="ECO:0000313" key="2">
    <source>
        <dbReference type="Proteomes" id="UP000789405"/>
    </source>
</evidence>
<organism evidence="1 2">
    <name type="scientific">Dentiscutata erythropus</name>
    <dbReference type="NCBI Taxonomy" id="1348616"/>
    <lineage>
        <taxon>Eukaryota</taxon>
        <taxon>Fungi</taxon>
        <taxon>Fungi incertae sedis</taxon>
        <taxon>Mucoromycota</taxon>
        <taxon>Glomeromycotina</taxon>
        <taxon>Glomeromycetes</taxon>
        <taxon>Diversisporales</taxon>
        <taxon>Gigasporaceae</taxon>
        <taxon>Dentiscutata</taxon>
    </lineage>
</organism>
<accession>A0A9N9JYG5</accession>